<dbReference type="Proteomes" id="UP000076563">
    <property type="component" value="Unassembled WGS sequence"/>
</dbReference>
<proteinExistence type="predicted"/>
<gene>
    <name evidence="1" type="ORF">AV654_09800</name>
</gene>
<keyword evidence="2" id="KW-1185">Reference proteome</keyword>
<dbReference type="EMBL" id="LQRA01000040">
    <property type="protein sequence ID" value="KZE81955.1"/>
    <property type="molecule type" value="Genomic_DNA"/>
</dbReference>
<sequence length="65" mass="7373">MGAGKSWVRKFMEELTLEKIVRGLKEMTTVMCKQIRVGAIALHLRKRNQSSVKADRLSLTPITSE</sequence>
<protein>
    <submittedName>
        <fullName evidence="1">Uncharacterized protein</fullName>
    </submittedName>
</protein>
<reference evidence="2" key="1">
    <citation type="submission" date="2016-01" db="EMBL/GenBank/DDBJ databases">
        <title>Draft genome of Chromobacterium sp. F49.</title>
        <authorList>
            <person name="Hong K.W."/>
        </authorList>
    </citation>
    <scope>NUCLEOTIDE SEQUENCE [LARGE SCALE GENOMIC DNA]</scope>
    <source>
        <strain evidence="2">M63</strain>
    </source>
</reference>
<organism evidence="1 2">
    <name type="scientific">Paenibacillus elgii</name>
    <dbReference type="NCBI Taxonomy" id="189691"/>
    <lineage>
        <taxon>Bacteria</taxon>
        <taxon>Bacillati</taxon>
        <taxon>Bacillota</taxon>
        <taxon>Bacilli</taxon>
        <taxon>Bacillales</taxon>
        <taxon>Paenibacillaceae</taxon>
        <taxon>Paenibacillus</taxon>
    </lineage>
</organism>
<comment type="caution">
    <text evidence="1">The sequence shown here is derived from an EMBL/GenBank/DDBJ whole genome shotgun (WGS) entry which is preliminary data.</text>
</comment>
<name>A0A161SJI3_9BACL</name>
<evidence type="ECO:0000313" key="2">
    <source>
        <dbReference type="Proteomes" id="UP000076563"/>
    </source>
</evidence>
<dbReference type="AlphaFoldDB" id="A0A161SJI3"/>
<evidence type="ECO:0000313" key="1">
    <source>
        <dbReference type="EMBL" id="KZE81955.1"/>
    </source>
</evidence>
<accession>A0A161SJI3</accession>